<dbReference type="Pfam" id="PF08167">
    <property type="entry name" value="RIX1"/>
    <property type="match status" value="1"/>
</dbReference>
<name>A0AAD5TMV7_9FUNG</name>
<feature type="compositionally biased region" description="Acidic residues" evidence="5">
    <location>
        <begin position="726"/>
        <end position="753"/>
    </location>
</feature>
<dbReference type="PANTHER" id="PTHR34105">
    <property type="entry name" value="PROLINE-, GLUTAMIC ACID- AND LEUCINE-RICH PROTEIN 1"/>
    <property type="match status" value="1"/>
</dbReference>
<comment type="similarity">
    <text evidence="2">Belongs to the RIX1/PELP1 family.</text>
</comment>
<dbReference type="Proteomes" id="UP001212152">
    <property type="component" value="Unassembled WGS sequence"/>
</dbReference>
<proteinExistence type="inferred from homology"/>
<evidence type="ECO:0000256" key="4">
    <source>
        <dbReference type="ARBA" id="ARBA00023242"/>
    </source>
</evidence>
<dbReference type="PANTHER" id="PTHR34105:SF1">
    <property type="entry name" value="PROLINE-, GLUTAMIC ACID- AND LEUCINE-RICH PROTEIN 1"/>
    <property type="match status" value="1"/>
</dbReference>
<dbReference type="EMBL" id="JADGJQ010000012">
    <property type="protein sequence ID" value="KAJ3181446.1"/>
    <property type="molecule type" value="Genomic_DNA"/>
</dbReference>
<keyword evidence="8" id="KW-1185">Reference proteome</keyword>
<evidence type="ECO:0000256" key="2">
    <source>
        <dbReference type="ARBA" id="ARBA00010511"/>
    </source>
</evidence>
<organism evidence="7 8">
    <name type="scientific">Geranomyces variabilis</name>
    <dbReference type="NCBI Taxonomy" id="109894"/>
    <lineage>
        <taxon>Eukaryota</taxon>
        <taxon>Fungi</taxon>
        <taxon>Fungi incertae sedis</taxon>
        <taxon>Chytridiomycota</taxon>
        <taxon>Chytridiomycota incertae sedis</taxon>
        <taxon>Chytridiomycetes</taxon>
        <taxon>Spizellomycetales</taxon>
        <taxon>Powellomycetaceae</taxon>
        <taxon>Geranomyces</taxon>
    </lineage>
</organism>
<dbReference type="GO" id="GO:0006364">
    <property type="term" value="P:rRNA processing"/>
    <property type="evidence" value="ECO:0007669"/>
    <property type="project" value="TreeGrafter"/>
</dbReference>
<evidence type="ECO:0000259" key="6">
    <source>
        <dbReference type="Pfam" id="PF08167"/>
    </source>
</evidence>
<sequence length="753" mass="81241">MDNPAKQLELLMLNYLRDDASLHTALPFVLRTVSAHNLLLRVSETIADLGEDNANVTKDSPGARAVSALHKWSTRITALLSAKSAVVQWSGCCLVRASVAQSPGAFQKDMRGWCNALLAAAGKIDDAFASDVADAATELILASKAFPALQRDLNQMYLAKLVARMCDRVGQGNVSLTPFLRNIRALLRAFSNGLRSQSERIEILCLQTIATPSATAETVGLATGCLLDLVRIDKESAAKGGESKVLDKILASVDEVVDAMFSSVEDARTKDEGAPVGLVLPVVDGEYHAQVLARVAQLDALAACLCRVIADMKTGFSARKVIDLIRRIYSVTTRVNLQNRGDSDGLLLSMVLPTTCVKANDVLCILLSRNLVRDLRFVSTICSKSLEFSHNHTALRMSAYHLIGVAIDTFDCDFVKLSLDGLAKAIILDIQLDGQANRRATQPLVAQPQNKKRKLQVSDSTQDDAAPINWDLKFTALTTLERLILFGQPHVVSLDLHGPLRAVLAALLGSATAKLLPSASTTSTCGPFSSPLAAYQHALLRCTLAGIEAGVGRAAADILPVGARIIAAMLHHPDLRVRDLCRRAAVVVDLVIHPRLPRFEYAPVAVPAVHLSPLENVPRPETPGKRRLEEADREEDVRHSISATTSSANRDAVFAPPSPAAAPAIVESVAVMTTTTTTRLTEFLSVPHEESPAATPTGTDEEEEEDLPIPHRTQRNDPVVPMDMDSAGEDDNDDGELPEINIDEDDDEEDESE</sequence>
<comment type="caution">
    <text evidence="7">The sequence shown here is derived from an EMBL/GenBank/DDBJ whole genome shotgun (WGS) entry which is preliminary data.</text>
</comment>
<evidence type="ECO:0000313" key="7">
    <source>
        <dbReference type="EMBL" id="KAJ3181446.1"/>
    </source>
</evidence>
<evidence type="ECO:0000256" key="3">
    <source>
        <dbReference type="ARBA" id="ARBA00021502"/>
    </source>
</evidence>
<feature type="domain" description="Pre-rRNA-processing protein RIX1 N-terminal" evidence="6">
    <location>
        <begin position="13"/>
        <end position="213"/>
    </location>
</feature>
<feature type="region of interest" description="Disordered" evidence="5">
    <location>
        <begin position="680"/>
        <end position="753"/>
    </location>
</feature>
<accession>A0AAD5TMV7</accession>
<dbReference type="AlphaFoldDB" id="A0AAD5TMV7"/>
<keyword evidence="4" id="KW-0539">Nucleus</keyword>
<feature type="region of interest" description="Disordered" evidence="5">
    <location>
        <begin position="614"/>
        <end position="655"/>
    </location>
</feature>
<protein>
    <recommendedName>
        <fullName evidence="3">Pre-rRNA-processing protein RIX1</fullName>
    </recommendedName>
</protein>
<evidence type="ECO:0000256" key="1">
    <source>
        <dbReference type="ARBA" id="ARBA00004123"/>
    </source>
</evidence>
<comment type="subcellular location">
    <subcellularLocation>
        <location evidence="1">Nucleus</location>
    </subcellularLocation>
</comment>
<evidence type="ECO:0000313" key="8">
    <source>
        <dbReference type="Proteomes" id="UP001212152"/>
    </source>
</evidence>
<dbReference type="InterPro" id="IPR012583">
    <property type="entry name" value="RIX1_N"/>
</dbReference>
<dbReference type="GO" id="GO:0005634">
    <property type="term" value="C:nucleus"/>
    <property type="evidence" value="ECO:0007669"/>
    <property type="project" value="UniProtKB-SubCell"/>
</dbReference>
<reference evidence="7" key="1">
    <citation type="submission" date="2020-05" db="EMBL/GenBank/DDBJ databases">
        <title>Phylogenomic resolution of chytrid fungi.</title>
        <authorList>
            <person name="Stajich J.E."/>
            <person name="Amses K."/>
            <person name="Simmons R."/>
            <person name="Seto K."/>
            <person name="Myers J."/>
            <person name="Bonds A."/>
            <person name="Quandt C.A."/>
            <person name="Barry K."/>
            <person name="Liu P."/>
            <person name="Grigoriev I."/>
            <person name="Longcore J.E."/>
            <person name="James T.Y."/>
        </authorList>
    </citation>
    <scope>NUCLEOTIDE SEQUENCE</scope>
    <source>
        <strain evidence="7">JEL0379</strain>
    </source>
</reference>
<feature type="compositionally biased region" description="Basic and acidic residues" evidence="5">
    <location>
        <begin position="622"/>
        <end position="639"/>
    </location>
</feature>
<gene>
    <name evidence="7" type="ORF">HDU87_001054</name>
</gene>
<evidence type="ECO:0000256" key="5">
    <source>
        <dbReference type="SAM" id="MobiDB-lite"/>
    </source>
</evidence>